<dbReference type="HOGENOM" id="CLU_037269_1_3_9"/>
<name>A0A0B5AQ81_9BACL</name>
<evidence type="ECO:0000313" key="4">
    <source>
        <dbReference type="EMBL" id="AJD90698.1"/>
    </source>
</evidence>
<evidence type="ECO:0000256" key="2">
    <source>
        <dbReference type="ARBA" id="ARBA00022679"/>
    </source>
</evidence>
<dbReference type="SUPFAM" id="SSF48576">
    <property type="entry name" value="Terpenoid synthases"/>
    <property type="match status" value="1"/>
</dbReference>
<protein>
    <submittedName>
        <fullName evidence="4">Phytoene synthase</fullName>
        <ecNumber evidence="4">2.5.1.32</ecNumber>
    </submittedName>
</protein>
<dbReference type="AlphaFoldDB" id="A0A0B5AQ81"/>
<dbReference type="EMBL" id="CP009416">
    <property type="protein sequence ID" value="AJD90698.1"/>
    <property type="molecule type" value="Genomic_DNA"/>
</dbReference>
<dbReference type="EC" id="2.5.1.32" evidence="4"/>
<dbReference type="InterPro" id="IPR008949">
    <property type="entry name" value="Isoprenoid_synthase_dom_sf"/>
</dbReference>
<dbReference type="BioCyc" id="JESP1508404:G14D9-10635-MONOMER"/>
<dbReference type="PROSITE" id="PS01045">
    <property type="entry name" value="SQUALEN_PHYTOEN_SYN_2"/>
    <property type="match status" value="1"/>
</dbReference>
<accession>A0A0B5AQ81</accession>
<organism evidence="4 5">
    <name type="scientific">Jeotgalibacillus malaysiensis</name>
    <dbReference type="NCBI Taxonomy" id="1508404"/>
    <lineage>
        <taxon>Bacteria</taxon>
        <taxon>Bacillati</taxon>
        <taxon>Bacillota</taxon>
        <taxon>Bacilli</taxon>
        <taxon>Bacillales</taxon>
        <taxon>Caryophanaceae</taxon>
        <taxon>Jeotgalibacillus</taxon>
    </lineage>
</organism>
<dbReference type="InterPro" id="IPR019845">
    <property type="entry name" value="Squalene/phytoene_synthase_CS"/>
</dbReference>
<dbReference type="Proteomes" id="UP000031449">
    <property type="component" value="Chromosome"/>
</dbReference>
<dbReference type="Pfam" id="PF00494">
    <property type="entry name" value="SQS_PSY"/>
    <property type="match status" value="1"/>
</dbReference>
<dbReference type="PROSITE" id="PS01044">
    <property type="entry name" value="SQUALEN_PHYTOEN_SYN_1"/>
    <property type="match status" value="1"/>
</dbReference>
<keyword evidence="5" id="KW-1185">Reference proteome</keyword>
<dbReference type="InterPro" id="IPR044843">
    <property type="entry name" value="Trans_IPPS_bact-type"/>
</dbReference>
<dbReference type="SFLD" id="SFLDG01018">
    <property type="entry name" value="Squalene/Phytoene_Synthase_Lik"/>
    <property type="match status" value="1"/>
</dbReference>
<evidence type="ECO:0000256" key="3">
    <source>
        <dbReference type="ARBA" id="ARBA00022746"/>
    </source>
</evidence>
<sequence length="276" mass="31742">MELAKAYKECEKVIKIHSKTFYRAFSMLPAKERKAVWAIYSFCRTVDDIVDESDTPEAELAAFEEEFERFLSGEKLEGACWIALADVFTRYDMNVQAFKDMVKGQKMDLAHRTYQTTDDVLDYSYHVASTVGLMLLPVLAPENEKKLRDSAVKLGYAMQITNILRDVGEDLERERVYLPAEVMTRHGYAESLLFEKQGGEAFINTWEEMAVMAEGYYDEALENIHLYPPASRVPVKGAAVLYRAILDQVRKNNYNVFSEKNYVPVNEKDKLLSSYQ</sequence>
<dbReference type="OrthoDB" id="9787280at2"/>
<keyword evidence="3" id="KW-0125">Carotenoid biosynthesis</keyword>
<evidence type="ECO:0000256" key="1">
    <source>
        <dbReference type="ARBA" id="ARBA00004829"/>
    </source>
</evidence>
<dbReference type="InterPro" id="IPR002060">
    <property type="entry name" value="Squ/phyt_synthse"/>
</dbReference>
<dbReference type="GO" id="GO:0051996">
    <property type="term" value="F:squalene synthase [NAD(P)H] activity"/>
    <property type="evidence" value="ECO:0007669"/>
    <property type="project" value="InterPro"/>
</dbReference>
<dbReference type="PANTHER" id="PTHR31480">
    <property type="entry name" value="BIFUNCTIONAL LYCOPENE CYCLASE/PHYTOENE SYNTHASE"/>
    <property type="match status" value="1"/>
</dbReference>
<dbReference type="SFLD" id="SFLDS00005">
    <property type="entry name" value="Isoprenoid_Synthase_Type_I"/>
    <property type="match status" value="1"/>
</dbReference>
<dbReference type="SFLD" id="SFLDG01212">
    <property type="entry name" value="Phytoene_synthase_like"/>
    <property type="match status" value="1"/>
</dbReference>
<keyword evidence="2 4" id="KW-0808">Transferase</keyword>
<dbReference type="CDD" id="cd00683">
    <property type="entry name" value="Trans_IPPS_HH"/>
    <property type="match status" value="1"/>
</dbReference>
<dbReference type="InterPro" id="IPR033904">
    <property type="entry name" value="Trans_IPPS_HH"/>
</dbReference>
<gene>
    <name evidence="4" type="ORF">JMA_13810</name>
</gene>
<dbReference type="STRING" id="1508404.JMA_13810"/>
<evidence type="ECO:0000313" key="5">
    <source>
        <dbReference type="Proteomes" id="UP000031449"/>
    </source>
</evidence>
<dbReference type="KEGG" id="jeo:JMA_13810"/>
<reference evidence="4 5" key="1">
    <citation type="submission" date="2014-08" db="EMBL/GenBank/DDBJ databases">
        <title>Complete genome of a marine bacteria Jeotgalibacillus malaysiensis.</title>
        <authorList>
            <person name="Yaakop A.S."/>
            <person name="Chan K.-G."/>
            <person name="Goh K.M."/>
        </authorList>
    </citation>
    <scope>NUCLEOTIDE SEQUENCE [LARGE SCALE GENOMIC DNA]</scope>
    <source>
        <strain evidence="4 5">D5</strain>
    </source>
</reference>
<dbReference type="Gene3D" id="1.10.600.10">
    <property type="entry name" value="Farnesyl Diphosphate Synthase"/>
    <property type="match status" value="1"/>
</dbReference>
<comment type="pathway">
    <text evidence="1">Carotenoid biosynthesis.</text>
</comment>
<dbReference type="GO" id="GO:0004311">
    <property type="term" value="F:geranylgeranyl diphosphate synthase activity"/>
    <property type="evidence" value="ECO:0007669"/>
    <property type="project" value="InterPro"/>
</dbReference>
<dbReference type="GO" id="GO:0016117">
    <property type="term" value="P:carotenoid biosynthetic process"/>
    <property type="evidence" value="ECO:0007669"/>
    <property type="project" value="UniProtKB-KW"/>
</dbReference>
<proteinExistence type="predicted"/>